<keyword evidence="2" id="KW-1185">Reference proteome</keyword>
<sequence length="615" mass="69479">MADTEEGCSAAGQGKEARKSDGSSCSLGSGFDSRDEVRILHKLYSKERDRELRASFPDEVLEHVLTFVTEPKDRNAVSLVCKGWYKTEGWSRQHVFIGNCYAVSPQILIRRFPNMKSLTLKGKPRFADFNLVPPDWGAHLLPWIRAIAVAYPWFEELRLKRMTVSDMSLEVLACSFPNFRTLVVTSCDGFSTDGLAAVTSQCSNLEELHLQESEVEDRGGHWLSSFQECCTSLVTLNFACLDSNIDFDALEQLVARCTSLKSLGLNKKISLEQLQRLLVRAPQLMSLGTGSFNQNLQWSKLGELSAALVNCKRLQSLSGFWDVEPLYIPMLYPLCLNLTNLNLSYATIRSGDMIELIRHCHKLQQLWVQDFVEDRGLQAVASTCKDLQELRVFPVDPLGRGYVTERGLIAIAEGCPNLSSILYFCRQMTNAAVITMSRNCQKLTRFRLCIITPKEPDHVTREPLDEAFGAIVRNCTMLQRLSVSGLLTDKAFEYIGKYGKRLEMLSLAFSGDSDRGMEYVLRGCTKLRKLEIRDCPFGDAALLSGLHKYENMRSLWMSSCNLSINGCMWLAKRMPRLNVEIIKENENAGDYVEKLYVYRSIAGPRNDTPYFVLTL</sequence>
<evidence type="ECO:0000313" key="2">
    <source>
        <dbReference type="Proteomes" id="UP001162992"/>
    </source>
</evidence>
<evidence type="ECO:0000313" key="1">
    <source>
        <dbReference type="EMBL" id="KAJ7537459.1"/>
    </source>
</evidence>
<dbReference type="EMBL" id="CM055102">
    <property type="protein sequence ID" value="KAJ7537459.1"/>
    <property type="molecule type" value="Genomic_DNA"/>
</dbReference>
<organism evidence="1 2">
    <name type="scientific">Diphasiastrum complanatum</name>
    <name type="common">Issler's clubmoss</name>
    <name type="synonym">Lycopodium complanatum</name>
    <dbReference type="NCBI Taxonomy" id="34168"/>
    <lineage>
        <taxon>Eukaryota</taxon>
        <taxon>Viridiplantae</taxon>
        <taxon>Streptophyta</taxon>
        <taxon>Embryophyta</taxon>
        <taxon>Tracheophyta</taxon>
        <taxon>Lycopodiopsida</taxon>
        <taxon>Lycopodiales</taxon>
        <taxon>Lycopodiaceae</taxon>
        <taxon>Lycopodioideae</taxon>
        <taxon>Diphasiastrum</taxon>
    </lineage>
</organism>
<dbReference type="Proteomes" id="UP001162992">
    <property type="component" value="Chromosome 11"/>
</dbReference>
<gene>
    <name evidence="1" type="ORF">O6H91_11G006300</name>
</gene>
<accession>A0ACC2C6I6</accession>
<comment type="caution">
    <text evidence="1">The sequence shown here is derived from an EMBL/GenBank/DDBJ whole genome shotgun (WGS) entry which is preliminary data.</text>
</comment>
<reference evidence="2" key="1">
    <citation type="journal article" date="2024" name="Proc. Natl. Acad. Sci. U.S.A.">
        <title>Extraordinary preservation of gene collinearity over three hundred million years revealed in homosporous lycophytes.</title>
        <authorList>
            <person name="Li C."/>
            <person name="Wickell D."/>
            <person name="Kuo L.Y."/>
            <person name="Chen X."/>
            <person name="Nie B."/>
            <person name="Liao X."/>
            <person name="Peng D."/>
            <person name="Ji J."/>
            <person name="Jenkins J."/>
            <person name="Williams M."/>
            <person name="Shu S."/>
            <person name="Plott C."/>
            <person name="Barry K."/>
            <person name="Rajasekar S."/>
            <person name="Grimwood J."/>
            <person name="Han X."/>
            <person name="Sun S."/>
            <person name="Hou Z."/>
            <person name="He W."/>
            <person name="Dai G."/>
            <person name="Sun C."/>
            <person name="Schmutz J."/>
            <person name="Leebens-Mack J.H."/>
            <person name="Li F.W."/>
            <person name="Wang L."/>
        </authorList>
    </citation>
    <scope>NUCLEOTIDE SEQUENCE [LARGE SCALE GENOMIC DNA]</scope>
    <source>
        <strain evidence="2">cv. PW_Plant_1</strain>
    </source>
</reference>
<name>A0ACC2C6I6_DIPCM</name>
<protein>
    <submittedName>
        <fullName evidence="1">Uncharacterized protein</fullName>
    </submittedName>
</protein>
<proteinExistence type="predicted"/>